<protein>
    <recommendedName>
        <fullName evidence="1">Polysaccharide pyruvyl transferase domain-containing protein</fullName>
    </recommendedName>
</protein>
<reference evidence="2 3" key="1">
    <citation type="submission" date="2020-07" db="EMBL/GenBank/DDBJ databases">
        <title>Sequencing the genomes of 1000 actinobacteria strains.</title>
        <authorList>
            <person name="Klenk H.-P."/>
        </authorList>
    </citation>
    <scope>NUCLEOTIDE SEQUENCE [LARGE SCALE GENOMIC DNA]</scope>
    <source>
        <strain evidence="2 3">DSM 44442</strain>
    </source>
</reference>
<name>A0A7Z0JD62_9ACTN</name>
<organism evidence="2 3">
    <name type="scientific">Nocardiopsis aegyptia</name>
    <dbReference type="NCBI Taxonomy" id="220378"/>
    <lineage>
        <taxon>Bacteria</taxon>
        <taxon>Bacillati</taxon>
        <taxon>Actinomycetota</taxon>
        <taxon>Actinomycetes</taxon>
        <taxon>Streptosporangiales</taxon>
        <taxon>Nocardiopsidaceae</taxon>
        <taxon>Nocardiopsis</taxon>
    </lineage>
</organism>
<dbReference type="RefSeq" id="WP_179827575.1">
    <property type="nucleotide sequence ID" value="NZ_JACCFS010000001.1"/>
</dbReference>
<dbReference type="EMBL" id="JACCFS010000001">
    <property type="protein sequence ID" value="NYJ37140.1"/>
    <property type="molecule type" value="Genomic_DNA"/>
</dbReference>
<keyword evidence="3" id="KW-1185">Reference proteome</keyword>
<sequence length="308" mass="32787">MGDRTPIRVVLAGWFSFRHGEATAGDVGAAEAVSAELGAHGIAHDVVWSPHFRSRGPTLEEVDPDAYSHLVFVCGPASGEQVADLHRRFADCTRIAAGVSAVDPRDPALLGFHLVLARDGPGREPRRDLAADAAPPAPVPVVGVTAAPGQREYGDRGAHSRAHRALARWLVDKDCARVPLDTRLDAADWLHCAWPAQFDALVGRMDLVVTTRLHGLVLALRNGVPAVAVDPVVGGAKVAAQGRVWDWPVLTLDGPEAAPDPDRLERLWRWCLADGRARARARAHTPAGPLNGLLTEALLGGVGGLRPR</sequence>
<gene>
    <name evidence="2" type="ORF">HNR10_005021</name>
</gene>
<evidence type="ECO:0000313" key="2">
    <source>
        <dbReference type="EMBL" id="NYJ37140.1"/>
    </source>
</evidence>
<proteinExistence type="predicted"/>
<dbReference type="InterPro" id="IPR007345">
    <property type="entry name" value="Polysacch_pyruvyl_Trfase"/>
</dbReference>
<comment type="caution">
    <text evidence="2">The sequence shown here is derived from an EMBL/GenBank/DDBJ whole genome shotgun (WGS) entry which is preliminary data.</text>
</comment>
<feature type="domain" description="Polysaccharide pyruvyl transferase" evidence="1">
    <location>
        <begin position="195"/>
        <end position="230"/>
    </location>
</feature>
<dbReference type="Pfam" id="PF04230">
    <property type="entry name" value="PS_pyruv_trans"/>
    <property type="match status" value="1"/>
</dbReference>
<evidence type="ECO:0000259" key="1">
    <source>
        <dbReference type="Pfam" id="PF04230"/>
    </source>
</evidence>
<dbReference type="AlphaFoldDB" id="A0A7Z0JD62"/>
<dbReference type="Proteomes" id="UP000572051">
    <property type="component" value="Unassembled WGS sequence"/>
</dbReference>
<evidence type="ECO:0000313" key="3">
    <source>
        <dbReference type="Proteomes" id="UP000572051"/>
    </source>
</evidence>
<accession>A0A7Z0JD62</accession>